<feature type="domain" description="HTH tetR-type" evidence="3">
    <location>
        <begin position="4"/>
        <end position="64"/>
    </location>
</feature>
<evidence type="ECO:0000313" key="4">
    <source>
        <dbReference type="EMBL" id="NJC69258.1"/>
    </source>
</evidence>
<dbReference type="Gene3D" id="1.10.10.60">
    <property type="entry name" value="Homeodomain-like"/>
    <property type="match status" value="1"/>
</dbReference>
<keyword evidence="1 2" id="KW-0238">DNA-binding</keyword>
<dbReference type="PRINTS" id="PR00455">
    <property type="entry name" value="HTHTETR"/>
</dbReference>
<dbReference type="PANTHER" id="PTHR30055:SF146">
    <property type="entry name" value="HTH-TYPE TRANSCRIPTIONAL DUAL REGULATOR CECR"/>
    <property type="match status" value="1"/>
</dbReference>
<dbReference type="Gene3D" id="1.10.357.10">
    <property type="entry name" value="Tetracycline Repressor, domain 2"/>
    <property type="match status" value="1"/>
</dbReference>
<sequence length="173" mass="19054">MSAAERREAVLRAAQIEFGAGGYAGTSTETIARRVGVSQPYLFRLFPSKKALFLATVDRCFAYLRELFERAANDRTGDEALDALGQAYNSLLDNREILQMQLQTWATACEDADVRALARQRLSELWQQIERISGVDQQQVVAFLGRGMLLNVLAAVGLPRTEDELGEALGGAD</sequence>
<gene>
    <name evidence="4" type="ORF">HC031_05925</name>
</gene>
<dbReference type="PANTHER" id="PTHR30055">
    <property type="entry name" value="HTH-TYPE TRANSCRIPTIONAL REGULATOR RUTR"/>
    <property type="match status" value="1"/>
</dbReference>
<dbReference type="Proteomes" id="UP000722989">
    <property type="component" value="Unassembled WGS sequence"/>
</dbReference>
<dbReference type="PROSITE" id="PS50977">
    <property type="entry name" value="HTH_TETR_2"/>
    <property type="match status" value="1"/>
</dbReference>
<dbReference type="EMBL" id="JAATVY010000003">
    <property type="protein sequence ID" value="NJC69258.1"/>
    <property type="molecule type" value="Genomic_DNA"/>
</dbReference>
<dbReference type="InterPro" id="IPR050109">
    <property type="entry name" value="HTH-type_TetR-like_transc_reg"/>
</dbReference>
<dbReference type="Pfam" id="PF00440">
    <property type="entry name" value="TetR_N"/>
    <property type="match status" value="1"/>
</dbReference>
<proteinExistence type="predicted"/>
<accession>A0ABX0XTY7</accession>
<organism evidence="4 5">
    <name type="scientific">Planosporangium thailandense</name>
    <dbReference type="NCBI Taxonomy" id="765197"/>
    <lineage>
        <taxon>Bacteria</taxon>
        <taxon>Bacillati</taxon>
        <taxon>Actinomycetota</taxon>
        <taxon>Actinomycetes</taxon>
        <taxon>Micromonosporales</taxon>
        <taxon>Micromonosporaceae</taxon>
        <taxon>Planosporangium</taxon>
    </lineage>
</organism>
<keyword evidence="5" id="KW-1185">Reference proteome</keyword>
<evidence type="ECO:0000313" key="5">
    <source>
        <dbReference type="Proteomes" id="UP000722989"/>
    </source>
</evidence>
<comment type="caution">
    <text evidence="4">The sequence shown here is derived from an EMBL/GenBank/DDBJ whole genome shotgun (WGS) entry which is preliminary data.</text>
</comment>
<evidence type="ECO:0000259" key="3">
    <source>
        <dbReference type="PROSITE" id="PS50977"/>
    </source>
</evidence>
<protein>
    <submittedName>
        <fullName evidence="4">TetR/AcrR family transcriptional regulator</fullName>
    </submittedName>
</protein>
<name>A0ABX0XTY7_9ACTN</name>
<evidence type="ECO:0000256" key="1">
    <source>
        <dbReference type="ARBA" id="ARBA00023125"/>
    </source>
</evidence>
<dbReference type="InterPro" id="IPR001647">
    <property type="entry name" value="HTH_TetR"/>
</dbReference>
<dbReference type="SUPFAM" id="SSF46689">
    <property type="entry name" value="Homeodomain-like"/>
    <property type="match status" value="1"/>
</dbReference>
<feature type="DNA-binding region" description="H-T-H motif" evidence="2">
    <location>
        <begin position="27"/>
        <end position="46"/>
    </location>
</feature>
<evidence type="ECO:0000256" key="2">
    <source>
        <dbReference type="PROSITE-ProRule" id="PRU00335"/>
    </source>
</evidence>
<dbReference type="InterPro" id="IPR009057">
    <property type="entry name" value="Homeodomain-like_sf"/>
</dbReference>
<reference evidence="4 5" key="1">
    <citation type="submission" date="2020-03" db="EMBL/GenBank/DDBJ databases">
        <title>WGS of the type strain of Planosporangium spp.</title>
        <authorList>
            <person name="Thawai C."/>
        </authorList>
    </citation>
    <scope>NUCLEOTIDE SEQUENCE [LARGE SCALE GENOMIC DNA]</scope>
    <source>
        <strain evidence="4 5">TBRC 5610</strain>
    </source>
</reference>